<organism evidence="2 3">
    <name type="scientific">Pseudomonas tolaasii</name>
    <dbReference type="NCBI Taxonomy" id="29442"/>
    <lineage>
        <taxon>Bacteria</taxon>
        <taxon>Pseudomonadati</taxon>
        <taxon>Pseudomonadota</taxon>
        <taxon>Gammaproteobacteria</taxon>
        <taxon>Pseudomonadales</taxon>
        <taxon>Pseudomonadaceae</taxon>
        <taxon>Pseudomonas</taxon>
    </lineage>
</organism>
<feature type="domain" description="Immunity MXAN-0049 protein" evidence="1">
    <location>
        <begin position="61"/>
        <end position="190"/>
    </location>
</feature>
<dbReference type="AlphaFoldDB" id="A0A7Y8AT55"/>
<sequence length="193" mass="22077">MRYYWLRPQFAMPGKWVLGNIGHVDNWLFRHPPAEFMEPCTYTLDVLHDGAERDYSVAGYASVPVLSQRAYEALAGLPEVDEPYHHVVLEPVRIANKAVSQDYFVMVIETQVDCIDEQRSEFERFAVDDPVRPDLAGQYSYFFRLVIDPSKTGGRHIFRVKDYLGAIIVSEEVKRRFEAAGLVGLVFDSVDAD</sequence>
<dbReference type="InterPro" id="IPR012433">
    <property type="entry name" value="Imm11"/>
</dbReference>
<gene>
    <name evidence="2" type="ORF">HX787_27595</name>
</gene>
<proteinExistence type="predicted"/>
<comment type="caution">
    <text evidence="2">The sequence shown here is derived from an EMBL/GenBank/DDBJ whole genome shotgun (WGS) entry which is preliminary data.</text>
</comment>
<dbReference type="EMBL" id="JACAQK010000027">
    <property type="protein sequence ID" value="NWD39627.1"/>
    <property type="molecule type" value="Genomic_DNA"/>
</dbReference>
<name>A0A7Y8AT55_PSETO</name>
<evidence type="ECO:0000313" key="3">
    <source>
        <dbReference type="Proteomes" id="UP000549134"/>
    </source>
</evidence>
<protein>
    <recommendedName>
        <fullName evidence="1">Immunity MXAN-0049 protein domain-containing protein</fullName>
    </recommendedName>
</protein>
<dbReference type="Proteomes" id="UP000549134">
    <property type="component" value="Unassembled WGS sequence"/>
</dbReference>
<accession>A0A7Y8AT55</accession>
<evidence type="ECO:0000313" key="2">
    <source>
        <dbReference type="EMBL" id="NWD39627.1"/>
    </source>
</evidence>
<dbReference type="RefSeq" id="WP_016974504.1">
    <property type="nucleotide sequence ID" value="NZ_CP065824.1"/>
</dbReference>
<dbReference type="Pfam" id="PF07791">
    <property type="entry name" value="Imm11"/>
    <property type="match status" value="1"/>
</dbReference>
<evidence type="ECO:0000259" key="1">
    <source>
        <dbReference type="Pfam" id="PF07791"/>
    </source>
</evidence>
<reference evidence="2 3" key="1">
    <citation type="submission" date="2020-04" db="EMBL/GenBank/DDBJ databases">
        <title>Molecular characterization of pseudomonads from Agaricus bisporus reveal novel blotch 2 pathogens in Western Europe.</title>
        <authorList>
            <person name="Taparia T."/>
            <person name="Krijger M."/>
            <person name="Haynes E."/>
            <person name="Elpinstone J.G."/>
            <person name="Noble R."/>
            <person name="Van Der Wolf J."/>
        </authorList>
    </citation>
    <scope>NUCLEOTIDE SEQUENCE [LARGE SCALE GENOMIC DNA]</scope>
    <source>
        <strain evidence="2 3">IPO3746</strain>
    </source>
</reference>